<gene>
    <name evidence="1" type="ORF">B0A55_03391</name>
</gene>
<dbReference type="EMBL" id="NAJQ01000070">
    <property type="protein sequence ID" value="TKA80422.1"/>
    <property type="molecule type" value="Genomic_DNA"/>
</dbReference>
<dbReference type="OrthoDB" id="3889507at2759"/>
<evidence type="ECO:0000313" key="2">
    <source>
        <dbReference type="Proteomes" id="UP000309340"/>
    </source>
</evidence>
<proteinExistence type="predicted"/>
<keyword evidence="2" id="KW-1185">Reference proteome</keyword>
<organism evidence="1 2">
    <name type="scientific">Friedmanniomyces simplex</name>
    <dbReference type="NCBI Taxonomy" id="329884"/>
    <lineage>
        <taxon>Eukaryota</taxon>
        <taxon>Fungi</taxon>
        <taxon>Dikarya</taxon>
        <taxon>Ascomycota</taxon>
        <taxon>Pezizomycotina</taxon>
        <taxon>Dothideomycetes</taxon>
        <taxon>Dothideomycetidae</taxon>
        <taxon>Mycosphaerellales</taxon>
        <taxon>Teratosphaeriaceae</taxon>
        <taxon>Friedmanniomyces</taxon>
    </lineage>
</organism>
<evidence type="ECO:0000313" key="1">
    <source>
        <dbReference type="EMBL" id="TKA80422.1"/>
    </source>
</evidence>
<protein>
    <submittedName>
        <fullName evidence="1">Uncharacterized protein</fullName>
    </submittedName>
</protein>
<name>A0A4U0XRY3_9PEZI</name>
<comment type="caution">
    <text evidence="1">The sequence shown here is derived from an EMBL/GenBank/DDBJ whole genome shotgun (WGS) entry which is preliminary data.</text>
</comment>
<reference evidence="1 2" key="1">
    <citation type="submission" date="2017-03" db="EMBL/GenBank/DDBJ databases">
        <title>Genomes of endolithic fungi from Antarctica.</title>
        <authorList>
            <person name="Coleine C."/>
            <person name="Masonjones S."/>
            <person name="Stajich J.E."/>
        </authorList>
    </citation>
    <scope>NUCLEOTIDE SEQUENCE [LARGE SCALE GENOMIC DNA]</scope>
    <source>
        <strain evidence="1 2">CCFEE 5184</strain>
    </source>
</reference>
<sequence>MCIYDATHYACTAEDITLVQQCPCLPHCLPHIRQTLFRTAVCRLCAIAGLEDGARIVTAGAMRRSGGECYSAAGIGGLGGLGGAPGHGFVGPGRGRSVTGMHGGHAVDLGSCAGEYLGNSMGGGFGTSVEQPEGRNAGFLEPLMHRGAAGMTETSANALNGGEEEDEEFFDAV</sequence>
<accession>A0A4U0XRY3</accession>
<dbReference type="AlphaFoldDB" id="A0A4U0XRY3"/>
<dbReference type="Proteomes" id="UP000309340">
    <property type="component" value="Unassembled WGS sequence"/>
</dbReference>